<dbReference type="GO" id="GO:0009055">
    <property type="term" value="F:electron transfer activity"/>
    <property type="evidence" value="ECO:0007669"/>
    <property type="project" value="InterPro"/>
</dbReference>
<organism evidence="7">
    <name type="scientific">Desulfurivibrio alkaliphilus</name>
    <dbReference type="NCBI Taxonomy" id="427923"/>
    <lineage>
        <taxon>Bacteria</taxon>
        <taxon>Pseudomonadati</taxon>
        <taxon>Thermodesulfobacteriota</taxon>
        <taxon>Desulfobulbia</taxon>
        <taxon>Desulfobulbales</taxon>
        <taxon>Desulfobulbaceae</taxon>
        <taxon>Desulfurivibrio</taxon>
    </lineage>
</organism>
<feature type="domain" description="Cytochrome c" evidence="6">
    <location>
        <begin position="27"/>
        <end position="112"/>
    </location>
</feature>
<feature type="chain" id="PRO_5027754493" description="Cytochrome c domain-containing protein" evidence="5">
    <location>
        <begin position="24"/>
        <end position="132"/>
    </location>
</feature>
<keyword evidence="5" id="KW-0732">Signal</keyword>
<dbReference type="InterPro" id="IPR009056">
    <property type="entry name" value="Cyt_c-like_dom"/>
</dbReference>
<feature type="signal peptide" evidence="5">
    <location>
        <begin position="1"/>
        <end position="23"/>
    </location>
</feature>
<evidence type="ECO:0000313" key="7">
    <source>
        <dbReference type="EMBL" id="HET98096.1"/>
    </source>
</evidence>
<evidence type="ECO:0000256" key="1">
    <source>
        <dbReference type="ARBA" id="ARBA00022617"/>
    </source>
</evidence>
<keyword evidence="3 4" id="KW-0408">Iron</keyword>
<evidence type="ECO:0000256" key="4">
    <source>
        <dbReference type="PROSITE-ProRule" id="PRU00433"/>
    </source>
</evidence>
<dbReference type="Proteomes" id="UP000885986">
    <property type="component" value="Unassembled WGS sequence"/>
</dbReference>
<protein>
    <recommendedName>
        <fullName evidence="6">Cytochrome c domain-containing protein</fullName>
    </recommendedName>
</protein>
<keyword evidence="2 4" id="KW-0479">Metal-binding</keyword>
<sequence>MKTSKAPMIIGLILALTATAAWAGGHLPAERGKKLFREQNAFGGEMSCNACHPDGRNLEQAGGKTRFRIMGQNLNTLEEAINLCIVNANKGKAIAVDSTEMKDLVAYIKSLTPKAPAAPGYGAPRPSPSYGR</sequence>
<dbReference type="PROSITE" id="PS51007">
    <property type="entry name" value="CYTC"/>
    <property type="match status" value="1"/>
</dbReference>
<gene>
    <name evidence="7" type="ORF">ENN98_05310</name>
</gene>
<evidence type="ECO:0000256" key="3">
    <source>
        <dbReference type="ARBA" id="ARBA00023004"/>
    </source>
</evidence>
<evidence type="ECO:0000256" key="5">
    <source>
        <dbReference type="SAM" id="SignalP"/>
    </source>
</evidence>
<evidence type="ECO:0000259" key="6">
    <source>
        <dbReference type="PROSITE" id="PS51007"/>
    </source>
</evidence>
<reference evidence="7" key="1">
    <citation type="journal article" date="2020" name="mSystems">
        <title>Genome- and Community-Level Interaction Insights into Carbon Utilization and Element Cycling Functions of Hydrothermarchaeota in Hydrothermal Sediment.</title>
        <authorList>
            <person name="Zhou Z."/>
            <person name="Liu Y."/>
            <person name="Xu W."/>
            <person name="Pan J."/>
            <person name="Luo Z.H."/>
            <person name="Li M."/>
        </authorList>
    </citation>
    <scope>NUCLEOTIDE SEQUENCE [LARGE SCALE GENOMIC DNA]</scope>
    <source>
        <strain evidence="7">SpSt-1224</strain>
    </source>
</reference>
<proteinExistence type="predicted"/>
<keyword evidence="1 4" id="KW-0349">Heme</keyword>
<comment type="caution">
    <text evidence="7">The sequence shown here is derived from an EMBL/GenBank/DDBJ whole genome shotgun (WGS) entry which is preliminary data.</text>
</comment>
<dbReference type="AlphaFoldDB" id="A0A7C2XP40"/>
<dbReference type="SUPFAM" id="SSF46626">
    <property type="entry name" value="Cytochrome c"/>
    <property type="match status" value="1"/>
</dbReference>
<name>A0A7C2XP40_9BACT</name>
<accession>A0A7C2XP40</accession>
<dbReference type="InterPro" id="IPR036909">
    <property type="entry name" value="Cyt_c-like_dom_sf"/>
</dbReference>
<dbReference type="EMBL" id="DSDS01000121">
    <property type="protein sequence ID" value="HET98096.1"/>
    <property type="molecule type" value="Genomic_DNA"/>
</dbReference>
<dbReference type="Pfam" id="PF21342">
    <property type="entry name" value="SoxA-TsdA_cyt-c"/>
    <property type="match status" value="1"/>
</dbReference>
<dbReference type="Gene3D" id="1.10.760.10">
    <property type="entry name" value="Cytochrome c-like domain"/>
    <property type="match status" value="1"/>
</dbReference>
<dbReference type="GO" id="GO:0046872">
    <property type="term" value="F:metal ion binding"/>
    <property type="evidence" value="ECO:0007669"/>
    <property type="project" value="UniProtKB-KW"/>
</dbReference>
<dbReference type="GO" id="GO:0020037">
    <property type="term" value="F:heme binding"/>
    <property type="evidence" value="ECO:0007669"/>
    <property type="project" value="InterPro"/>
</dbReference>
<evidence type="ECO:0000256" key="2">
    <source>
        <dbReference type="ARBA" id="ARBA00022723"/>
    </source>
</evidence>